<evidence type="ECO:0000313" key="2">
    <source>
        <dbReference type="Proteomes" id="UP000596387"/>
    </source>
</evidence>
<keyword evidence="2" id="KW-1185">Reference proteome</keyword>
<dbReference type="Proteomes" id="UP000596387">
    <property type="component" value="Chromosome"/>
</dbReference>
<organism evidence="1 2">
    <name type="scientific">Ponticoccus alexandrii</name>
    <dbReference type="NCBI Taxonomy" id="1943633"/>
    <lineage>
        <taxon>Bacteria</taxon>
        <taxon>Pseudomonadati</taxon>
        <taxon>Pseudomonadota</taxon>
        <taxon>Alphaproteobacteria</taxon>
        <taxon>Rhodobacterales</taxon>
        <taxon>Roseobacteraceae</taxon>
        <taxon>Ponticoccus</taxon>
    </lineage>
</organism>
<gene>
    <name evidence="1" type="ORF">GQA70_09485</name>
</gene>
<dbReference type="RefSeq" id="WP_023850700.1">
    <property type="nucleotide sequence ID" value="NZ_CP047166.1"/>
</dbReference>
<evidence type="ECO:0000313" key="1">
    <source>
        <dbReference type="EMBL" id="QRF66519.1"/>
    </source>
</evidence>
<reference evidence="1 2" key="1">
    <citation type="submission" date="2019-12" db="EMBL/GenBank/DDBJ databases">
        <title>Complete Genome Sequence of a Quorum-Sensing Bacterium,Rhodobacteraceae bacterium C31, Isolated from a marine microalgae symbiotic bacteria.</title>
        <authorList>
            <person name="Zhang Y."/>
        </authorList>
    </citation>
    <scope>NUCLEOTIDE SEQUENCE [LARGE SCALE GENOMIC DNA]</scope>
    <source>
        <strain evidence="1 2">C31</strain>
    </source>
</reference>
<protein>
    <submittedName>
        <fullName evidence="1">Uncharacterized protein</fullName>
    </submittedName>
</protein>
<proteinExistence type="predicted"/>
<name>A0ABX7FAE4_9RHOB</name>
<dbReference type="EMBL" id="CP047166">
    <property type="protein sequence ID" value="QRF66519.1"/>
    <property type="molecule type" value="Genomic_DNA"/>
</dbReference>
<accession>A0ABX7FAE4</accession>
<sequence>MPQDKTPIRRGPDGRIQHIDVKALLDRPNGFGALRAALLEIRSGLPNLPEQFDQPPWLLRPDMPRDSLGWRMGGGEDLLDAFETWFLALTAQERLAFCTRYPEPADWEGFYASLT</sequence>